<dbReference type="AlphaFoldDB" id="A0A9D3XQ42"/>
<dbReference type="Pfam" id="PF23227">
    <property type="entry name" value="HEAT_MROH2B_C"/>
    <property type="match status" value="1"/>
</dbReference>
<feature type="region of interest" description="Disordered" evidence="2">
    <location>
        <begin position="71"/>
        <end position="156"/>
    </location>
</feature>
<dbReference type="GO" id="GO:0005737">
    <property type="term" value="C:cytoplasm"/>
    <property type="evidence" value="ECO:0007669"/>
    <property type="project" value="TreeGrafter"/>
</dbReference>
<feature type="domain" description="Maestro-like HEAT-repeats" evidence="3">
    <location>
        <begin position="598"/>
        <end position="714"/>
    </location>
</feature>
<feature type="domain" description="MROH2B-like HEAT-repeats" evidence="4">
    <location>
        <begin position="165"/>
        <end position="379"/>
    </location>
</feature>
<dbReference type="InterPro" id="IPR045206">
    <property type="entry name" value="Maestro_heat-like_prot"/>
</dbReference>
<dbReference type="PANTHER" id="PTHR23120:SF46">
    <property type="entry name" value="MAESTRO HEAT LIKE REPEAT FAMILY MEMBER 1"/>
    <property type="match status" value="1"/>
</dbReference>
<dbReference type="InterPro" id="IPR048465">
    <property type="entry name" value="Maestro-like_HEAT"/>
</dbReference>
<reference evidence="6" key="1">
    <citation type="submission" date="2021-09" db="EMBL/GenBank/DDBJ databases">
        <title>The genome of Mauremys mutica provides insights into the evolution of semi-aquatic lifestyle.</title>
        <authorList>
            <person name="Gong S."/>
            <person name="Gao Y."/>
        </authorList>
    </citation>
    <scope>NUCLEOTIDE SEQUENCE</scope>
    <source>
        <strain evidence="6">MM-2020</strain>
        <tissue evidence="6">Muscle</tissue>
    </source>
</reference>
<dbReference type="Pfam" id="PF23210">
    <property type="entry name" value="HEAT_Maestro_2"/>
    <property type="match status" value="2"/>
</dbReference>
<accession>A0A9D3XQ42</accession>
<keyword evidence="7" id="KW-1185">Reference proteome</keyword>
<dbReference type="SUPFAM" id="SSF48371">
    <property type="entry name" value="ARM repeat"/>
    <property type="match status" value="1"/>
</dbReference>
<feature type="compositionally biased region" description="Polar residues" evidence="2">
    <location>
        <begin position="71"/>
        <end position="91"/>
    </location>
</feature>
<evidence type="ECO:0000313" key="7">
    <source>
        <dbReference type="Proteomes" id="UP000827986"/>
    </source>
</evidence>
<dbReference type="PANTHER" id="PTHR23120">
    <property type="entry name" value="MAESTRO-RELATED HEAT DOMAIN-CONTAINING"/>
    <property type="match status" value="1"/>
</dbReference>
<dbReference type="EMBL" id="JAHDVG010000465">
    <property type="protein sequence ID" value="KAH1183501.1"/>
    <property type="molecule type" value="Genomic_DNA"/>
</dbReference>
<feature type="region of interest" description="Disordered" evidence="2">
    <location>
        <begin position="30"/>
        <end position="50"/>
    </location>
</feature>
<feature type="domain" description="Maestro/Maestro-like HEAT-repeats" evidence="5">
    <location>
        <begin position="873"/>
        <end position="1065"/>
    </location>
</feature>
<protein>
    <submittedName>
        <fullName evidence="6">Uncharacterized protein</fullName>
    </submittedName>
</protein>
<proteinExistence type="predicted"/>
<gene>
    <name evidence="6" type="ORF">KIL84_014117</name>
</gene>
<dbReference type="InterPro" id="IPR011989">
    <property type="entry name" value="ARM-like"/>
</dbReference>
<dbReference type="Gene3D" id="1.25.10.10">
    <property type="entry name" value="Leucine-rich Repeat Variant"/>
    <property type="match status" value="2"/>
</dbReference>
<comment type="caution">
    <text evidence="6">The sequence shown here is derived from an EMBL/GenBank/DDBJ whole genome shotgun (WGS) entry which is preliminary data.</text>
</comment>
<evidence type="ECO:0000259" key="4">
    <source>
        <dbReference type="Pfam" id="PF23210"/>
    </source>
</evidence>
<feature type="compositionally biased region" description="Polar residues" evidence="2">
    <location>
        <begin position="132"/>
        <end position="143"/>
    </location>
</feature>
<evidence type="ECO:0000256" key="2">
    <source>
        <dbReference type="SAM" id="MobiDB-lite"/>
    </source>
</evidence>
<keyword evidence="1" id="KW-0677">Repeat</keyword>
<dbReference type="InterPro" id="IPR055408">
    <property type="entry name" value="HEAT_MROH2B-like"/>
</dbReference>
<dbReference type="Proteomes" id="UP000827986">
    <property type="component" value="Unassembled WGS sequence"/>
</dbReference>
<organism evidence="6 7">
    <name type="scientific">Mauremys mutica</name>
    <name type="common">yellowpond turtle</name>
    <dbReference type="NCBI Taxonomy" id="74926"/>
    <lineage>
        <taxon>Eukaryota</taxon>
        <taxon>Metazoa</taxon>
        <taxon>Chordata</taxon>
        <taxon>Craniata</taxon>
        <taxon>Vertebrata</taxon>
        <taxon>Euteleostomi</taxon>
        <taxon>Archelosauria</taxon>
        <taxon>Testudinata</taxon>
        <taxon>Testudines</taxon>
        <taxon>Cryptodira</taxon>
        <taxon>Durocryptodira</taxon>
        <taxon>Testudinoidea</taxon>
        <taxon>Geoemydidae</taxon>
        <taxon>Geoemydinae</taxon>
        <taxon>Mauremys</taxon>
    </lineage>
</organism>
<evidence type="ECO:0000259" key="5">
    <source>
        <dbReference type="Pfam" id="PF23227"/>
    </source>
</evidence>
<name>A0A9D3XQ42_9SAUR</name>
<feature type="domain" description="MROH2B-like HEAT-repeats" evidence="4">
    <location>
        <begin position="416"/>
        <end position="541"/>
    </location>
</feature>
<dbReference type="InterPro" id="IPR055406">
    <property type="entry name" value="HEAT_Maestro"/>
</dbReference>
<sequence>MLVLVLGADMDLYGYLRRLLVQSRDTAVQETEVSARDGNPPDTETPGPGVNMGLLDRLYRRLTHTIGWTPFQTDRTNLDSSQPGPTDSSVPDTEEQKVAQKQDLAPQTLAAGAGSHSSTFCAEPHDPGTKQKAYSSPRGQLTPINKEEEEERPRKTRGLACMRDMDEAALRKEIGILFPALHSMVCHLPREHLEERREALDSLIHLAHLFLVELLVFLFRRLNKDEEEETCASLLILDQIVRSNVSKMTQHTEKLFTALGPILQSTSIRVREALAYLIRTMGAHGLLEKPDSRPLIDFLVRQCTLPLDSTEAADGRHTMELEVRQLCSSTLQSLGDSPRMANVLWPGLLLQLSPAAHGPALPLLLQTSVGVVKRLQEEGRLPLARKCGKANRGCRSSPRATLPQELLARLLEPASIKQLRSLLFLTYGHVVHSGPTDLILETIGYKILSPMEKHYFLSPHDPLVRSAFVRSLVLVGEAVTQVSRSPLEILRGKDRARLQSPDHKCALLAISYIGKFQPHLSKEQVAETISTCVTSSMIQHPALVKLRGTEVAESSAIRAEFLQELPWEGLDHVLQTFLEQHLTPTTLLHLFLDLKPMAEQGYMAGLLTSQAFDAQKTTRYWASQALYWLFTPCTAVVYSKTGAVLTVLSKTQQDASCRESPAHVAMLIAEHLQSHDLMPFSFTLLVGLLEKGECAEQLAGVMEAVLRQQKSELQGQTTYGLWELIGALGQGDTLEGREDDLFASCFLAIASPPAQHLLGVQQDWPSDTSPRSMAVQALARVLRLRGSQPAVELMDQEQGWQLLEEAQPEGFTLLSRAIVSHPNLALKSIPQLLLPSLQASQEGERMACTALFAEFLGSPLLMENEPKAMQKQVLKAMLQQMQDSNIHIRGRALHGLRNAVTAFPDKVRKKQEQILASFVHGVCQSCDPCAILDATEGLCWMLRDPKAPLKAHVAVPLAMQARTFFEDENSSLRRASIELFGQLSKFVSKRSSRFGAEVEKSMGTLLIHLQDGDPQVAQACRVALLHCAPFLSYQPLRTLVRSQLAEGAAPAIPTFLSEACRTLPKKPHYVPVSKHHIDTITTEIKTDQNRRVSFRFGKVIVKLHLHPQRESEVSKKQNAILAILKNYDHSTIYRNYYKAQAGYTLPGYHKAPVMYGAGVGGIFRSLF</sequence>
<evidence type="ECO:0000313" key="6">
    <source>
        <dbReference type="EMBL" id="KAH1183501.1"/>
    </source>
</evidence>
<dbReference type="InterPro" id="IPR016024">
    <property type="entry name" value="ARM-type_fold"/>
</dbReference>
<evidence type="ECO:0000259" key="3">
    <source>
        <dbReference type="Pfam" id="PF21047"/>
    </source>
</evidence>
<evidence type="ECO:0000256" key="1">
    <source>
        <dbReference type="ARBA" id="ARBA00022737"/>
    </source>
</evidence>
<dbReference type="Pfam" id="PF21047">
    <property type="entry name" value="HEAT_Maestro"/>
    <property type="match status" value="1"/>
</dbReference>